<name>D4ZJN0_SHEVD</name>
<dbReference type="HOGENOM" id="CLU_3375995_0_0_6"/>
<accession>D4ZJN0</accession>
<gene>
    <name evidence="1" type="ordered locus">SVI_1908</name>
</gene>
<sequence>MTIQSLFDDALLAQAAYAVDLKSGMSDDDLELEL</sequence>
<dbReference type="EMBL" id="AP011177">
    <property type="protein sequence ID" value="BAJ01879.1"/>
    <property type="molecule type" value="Genomic_DNA"/>
</dbReference>
<evidence type="ECO:0000313" key="1">
    <source>
        <dbReference type="EMBL" id="BAJ01879.1"/>
    </source>
</evidence>
<reference evidence="2" key="1">
    <citation type="journal article" date="2010" name="Mol. Biosyst.">
        <title>Complete genome sequence and comparative analysis of Shewanella violacea, a psychrophilic and piezophilic bacterium from deep sea floor sediments.</title>
        <authorList>
            <person name="Aono E."/>
            <person name="Baba T."/>
            <person name="Ara T."/>
            <person name="Nishi T."/>
            <person name="Nakamichi T."/>
            <person name="Inamoto E."/>
            <person name="Toyonaga H."/>
            <person name="Hasegawa M."/>
            <person name="Takai Y."/>
            <person name="Okumura Y."/>
            <person name="Baba M."/>
            <person name="Tomita M."/>
            <person name="Kato C."/>
            <person name="Oshima T."/>
            <person name="Nakasone K."/>
            <person name="Mori H."/>
        </authorList>
    </citation>
    <scope>NUCLEOTIDE SEQUENCE [LARGE SCALE GENOMIC DNA]</scope>
    <source>
        <strain evidence="2">JCM 10179 / CIP 106290 / LMG 19151 / DSS12</strain>
    </source>
</reference>
<keyword evidence="2" id="KW-1185">Reference proteome</keyword>
<proteinExistence type="predicted"/>
<dbReference type="KEGG" id="svo:SVI_1908"/>
<dbReference type="Proteomes" id="UP000002350">
    <property type="component" value="Chromosome"/>
</dbReference>
<dbReference type="AlphaFoldDB" id="D4ZJN0"/>
<organism evidence="1 2">
    <name type="scientific">Shewanella violacea (strain JCM 10179 / CIP 106290 / LMG 19151 / DSS12)</name>
    <dbReference type="NCBI Taxonomy" id="637905"/>
    <lineage>
        <taxon>Bacteria</taxon>
        <taxon>Pseudomonadati</taxon>
        <taxon>Pseudomonadota</taxon>
        <taxon>Gammaproteobacteria</taxon>
        <taxon>Alteromonadales</taxon>
        <taxon>Shewanellaceae</taxon>
        <taxon>Shewanella</taxon>
    </lineage>
</organism>
<evidence type="ECO:0000313" key="2">
    <source>
        <dbReference type="Proteomes" id="UP000002350"/>
    </source>
</evidence>
<dbReference type="STRING" id="637905.SVI_1908"/>
<protein>
    <submittedName>
        <fullName evidence="1">Uncharacterized protein</fullName>
    </submittedName>
</protein>